<name>A0A9D1WRU7_9FIRM</name>
<dbReference type="PANTHER" id="PTHR43537">
    <property type="entry name" value="TRANSCRIPTIONAL REGULATOR, GNTR FAMILY"/>
    <property type="match status" value="1"/>
</dbReference>
<dbReference type="InterPro" id="IPR011711">
    <property type="entry name" value="GntR_C"/>
</dbReference>
<dbReference type="SUPFAM" id="SSF48008">
    <property type="entry name" value="GntR ligand-binding domain-like"/>
    <property type="match status" value="1"/>
</dbReference>
<dbReference type="Gene3D" id="1.10.10.10">
    <property type="entry name" value="Winged helix-like DNA-binding domain superfamily/Winged helix DNA-binding domain"/>
    <property type="match status" value="1"/>
</dbReference>
<feature type="domain" description="HTH gntR-type" evidence="4">
    <location>
        <begin position="9"/>
        <end position="76"/>
    </location>
</feature>
<dbReference type="Gene3D" id="1.20.120.530">
    <property type="entry name" value="GntR ligand-binding domain-like"/>
    <property type="match status" value="1"/>
</dbReference>
<keyword evidence="1" id="KW-0805">Transcription regulation</keyword>
<dbReference type="Pfam" id="PF07729">
    <property type="entry name" value="FCD"/>
    <property type="match status" value="1"/>
</dbReference>
<comment type="caution">
    <text evidence="5">The sequence shown here is derived from an EMBL/GenBank/DDBJ whole genome shotgun (WGS) entry which is preliminary data.</text>
</comment>
<evidence type="ECO:0000313" key="6">
    <source>
        <dbReference type="Proteomes" id="UP000886800"/>
    </source>
</evidence>
<dbReference type="CDD" id="cd07377">
    <property type="entry name" value="WHTH_GntR"/>
    <property type="match status" value="1"/>
</dbReference>
<dbReference type="InterPro" id="IPR036388">
    <property type="entry name" value="WH-like_DNA-bd_sf"/>
</dbReference>
<dbReference type="PANTHER" id="PTHR43537:SF5">
    <property type="entry name" value="UXU OPERON TRANSCRIPTIONAL REGULATOR"/>
    <property type="match status" value="1"/>
</dbReference>
<keyword evidence="2" id="KW-0238">DNA-binding</keyword>
<dbReference type="SUPFAM" id="SSF46785">
    <property type="entry name" value="Winged helix' DNA-binding domain"/>
    <property type="match status" value="1"/>
</dbReference>
<dbReference type="PROSITE" id="PS50949">
    <property type="entry name" value="HTH_GNTR"/>
    <property type="match status" value="1"/>
</dbReference>
<protein>
    <submittedName>
        <fullName evidence="5">GntR family transcriptional regulator</fullName>
    </submittedName>
</protein>
<evidence type="ECO:0000259" key="4">
    <source>
        <dbReference type="PROSITE" id="PS50949"/>
    </source>
</evidence>
<accession>A0A9D1WRU7</accession>
<dbReference type="GO" id="GO:0003677">
    <property type="term" value="F:DNA binding"/>
    <property type="evidence" value="ECO:0007669"/>
    <property type="project" value="UniProtKB-KW"/>
</dbReference>
<dbReference type="EMBL" id="DXES01000161">
    <property type="protein sequence ID" value="HIX66038.1"/>
    <property type="molecule type" value="Genomic_DNA"/>
</dbReference>
<sequence>MAIHVPRIKSIRDQVYEGLKGMIVSGQLPQGAKLQENDLAELFRVSRTPVREALKLLREDGLVESPGGKGLFVRVLTPKNVTDIFQVRQLLEGFALAQAAQNLDEGRRRRLRELEEQFAAFRGRSDEMEAYIQLDTQLHTYLIECSDNLFLRELTGRIYDILQPVRVLSLSDRQRYEESIEEHLQIIQGLLAGDSQRAAQGLERHLLEAREMVLQVLRNQLPPDPQKPEP</sequence>
<evidence type="ECO:0000256" key="3">
    <source>
        <dbReference type="ARBA" id="ARBA00023163"/>
    </source>
</evidence>
<reference evidence="5" key="2">
    <citation type="submission" date="2021-04" db="EMBL/GenBank/DDBJ databases">
        <authorList>
            <person name="Gilroy R."/>
        </authorList>
    </citation>
    <scope>NUCLEOTIDE SEQUENCE</scope>
    <source>
        <strain evidence="5">CHK188-5543</strain>
    </source>
</reference>
<dbReference type="GO" id="GO:0003700">
    <property type="term" value="F:DNA-binding transcription factor activity"/>
    <property type="evidence" value="ECO:0007669"/>
    <property type="project" value="InterPro"/>
</dbReference>
<evidence type="ECO:0000256" key="1">
    <source>
        <dbReference type="ARBA" id="ARBA00023015"/>
    </source>
</evidence>
<dbReference type="InterPro" id="IPR008920">
    <property type="entry name" value="TF_FadR/GntR_C"/>
</dbReference>
<evidence type="ECO:0000313" key="5">
    <source>
        <dbReference type="EMBL" id="HIX66038.1"/>
    </source>
</evidence>
<dbReference type="AlphaFoldDB" id="A0A9D1WRU7"/>
<dbReference type="Proteomes" id="UP000886800">
    <property type="component" value="Unassembled WGS sequence"/>
</dbReference>
<dbReference type="PRINTS" id="PR00035">
    <property type="entry name" value="HTHGNTR"/>
</dbReference>
<dbReference type="SMART" id="SM00345">
    <property type="entry name" value="HTH_GNTR"/>
    <property type="match status" value="1"/>
</dbReference>
<dbReference type="InterPro" id="IPR036390">
    <property type="entry name" value="WH_DNA-bd_sf"/>
</dbReference>
<organism evidence="5 6">
    <name type="scientific">Candidatus Anaerotruncus excrementipullorum</name>
    <dbReference type="NCBI Taxonomy" id="2838465"/>
    <lineage>
        <taxon>Bacteria</taxon>
        <taxon>Bacillati</taxon>
        <taxon>Bacillota</taxon>
        <taxon>Clostridia</taxon>
        <taxon>Eubacteriales</taxon>
        <taxon>Oscillospiraceae</taxon>
        <taxon>Anaerotruncus</taxon>
    </lineage>
</organism>
<dbReference type="InterPro" id="IPR000524">
    <property type="entry name" value="Tscrpt_reg_HTH_GntR"/>
</dbReference>
<keyword evidence="3" id="KW-0804">Transcription</keyword>
<proteinExistence type="predicted"/>
<dbReference type="Pfam" id="PF00392">
    <property type="entry name" value="GntR"/>
    <property type="match status" value="1"/>
</dbReference>
<dbReference type="SMART" id="SM00895">
    <property type="entry name" value="FCD"/>
    <property type="match status" value="1"/>
</dbReference>
<evidence type="ECO:0000256" key="2">
    <source>
        <dbReference type="ARBA" id="ARBA00023125"/>
    </source>
</evidence>
<gene>
    <name evidence="5" type="ORF">H9736_07290</name>
</gene>
<reference evidence="5" key="1">
    <citation type="journal article" date="2021" name="PeerJ">
        <title>Extensive microbial diversity within the chicken gut microbiome revealed by metagenomics and culture.</title>
        <authorList>
            <person name="Gilroy R."/>
            <person name="Ravi A."/>
            <person name="Getino M."/>
            <person name="Pursley I."/>
            <person name="Horton D.L."/>
            <person name="Alikhan N.F."/>
            <person name="Baker D."/>
            <person name="Gharbi K."/>
            <person name="Hall N."/>
            <person name="Watson M."/>
            <person name="Adriaenssens E.M."/>
            <person name="Foster-Nyarko E."/>
            <person name="Jarju S."/>
            <person name="Secka A."/>
            <person name="Antonio M."/>
            <person name="Oren A."/>
            <person name="Chaudhuri R.R."/>
            <person name="La Ragione R."/>
            <person name="Hildebrand F."/>
            <person name="Pallen M.J."/>
        </authorList>
    </citation>
    <scope>NUCLEOTIDE SEQUENCE</scope>
    <source>
        <strain evidence="5">CHK188-5543</strain>
    </source>
</reference>